<gene>
    <name evidence="3" type="ORF">AK88_03776</name>
</gene>
<organism evidence="3 4">
    <name type="scientific">Plasmodium fragile</name>
    <dbReference type="NCBI Taxonomy" id="5857"/>
    <lineage>
        <taxon>Eukaryota</taxon>
        <taxon>Sar</taxon>
        <taxon>Alveolata</taxon>
        <taxon>Apicomplexa</taxon>
        <taxon>Aconoidasida</taxon>
        <taxon>Haemosporida</taxon>
        <taxon>Plasmodiidae</taxon>
        <taxon>Plasmodium</taxon>
        <taxon>Plasmodium (Plasmodium)</taxon>
    </lineage>
</organism>
<dbReference type="GeneID" id="24269090"/>
<feature type="region of interest" description="Disordered" evidence="1">
    <location>
        <begin position="288"/>
        <end position="360"/>
    </location>
</feature>
<feature type="chain" id="PRO_5002343839" evidence="2">
    <location>
        <begin position="22"/>
        <end position="418"/>
    </location>
</feature>
<dbReference type="EMBL" id="KQ001690">
    <property type="protein sequence ID" value="KJP86580.1"/>
    <property type="molecule type" value="Genomic_DNA"/>
</dbReference>
<evidence type="ECO:0000313" key="4">
    <source>
        <dbReference type="Proteomes" id="UP000054561"/>
    </source>
</evidence>
<reference evidence="3 4" key="1">
    <citation type="submission" date="2014-03" db="EMBL/GenBank/DDBJ databases">
        <title>The Genome Sequence of Plasmodium fragile nilgiri.</title>
        <authorList>
            <consortium name="The Broad Institute Genomics Platform"/>
            <consortium name="The Broad Institute Genome Sequencing Center for Infectious Disease"/>
            <person name="Neafsey D."/>
            <person name="Duraisingh M."/>
            <person name="Young S.K."/>
            <person name="Zeng Q."/>
            <person name="Gargeya S."/>
            <person name="Abouelleil A."/>
            <person name="Alvarado L."/>
            <person name="Chapman S.B."/>
            <person name="Gainer-Dewar J."/>
            <person name="Goldberg J."/>
            <person name="Griggs A."/>
            <person name="Gujja S."/>
            <person name="Hansen M."/>
            <person name="Howarth C."/>
            <person name="Imamovic A."/>
            <person name="Larimer J."/>
            <person name="Pearson M."/>
            <person name="Poon T.W."/>
            <person name="Priest M."/>
            <person name="Roberts A."/>
            <person name="Saif S."/>
            <person name="Shea T."/>
            <person name="Sykes S."/>
            <person name="Wortman J."/>
            <person name="Nusbaum C."/>
            <person name="Birren B."/>
        </authorList>
    </citation>
    <scope>NUCLEOTIDE SEQUENCE [LARGE SCALE GENOMIC DNA]</scope>
    <source>
        <strain evidence="4">nilgiri</strain>
    </source>
</reference>
<dbReference type="OrthoDB" id="385287at2759"/>
<evidence type="ECO:0000256" key="2">
    <source>
        <dbReference type="SAM" id="SignalP"/>
    </source>
</evidence>
<sequence length="418" mass="48156">MFKVSCIVFYLFLFPLQLCNGRRTLDIQSEYGWSGLIRENSNLRKGFLINDLYVDGWSPIVGVDMEGETDSSSEIDTSVDALMGNDTGQSQYGGEITKWDFLQSFGDIKKEALFHRATQRENSTPPFPGQIDHSNYKKDEARNLKRQNKEQQGQNTSKGNSLLRCEVHSGCAWRGSHWCRCVYGNYVVHSDGPYGGRKNQSRREKVSTVRVTIPVPLYHPRVIHQGRNCPPKDGFNENKYLDGAHNLLQFLVEGNSRKKQKANKLASCERNVEELSENFFKKLINEKRKRETSENHEEEEEEKDESFTNEDEYNLSENDGGDETRRSKKRTTKRNTNSNWEPGENKCSQKKSLGHRKKVPSDIATPRFSIRCYNNIQKIKKKTTKILKNMLHALMFDPDYKGILVYLTTDAADLIMNQ</sequence>
<keyword evidence="2" id="KW-0732">Signal</keyword>
<dbReference type="AlphaFoldDB" id="A0A0D9QHQ4"/>
<feature type="compositionally biased region" description="Basic residues" evidence="1">
    <location>
        <begin position="348"/>
        <end position="358"/>
    </location>
</feature>
<protein>
    <submittedName>
        <fullName evidence="3">Uncharacterized protein</fullName>
    </submittedName>
</protein>
<keyword evidence="4" id="KW-1185">Reference proteome</keyword>
<feature type="signal peptide" evidence="2">
    <location>
        <begin position="1"/>
        <end position="21"/>
    </location>
</feature>
<name>A0A0D9QHQ4_PLAFR</name>
<dbReference type="OMA" id="HQGRNCP"/>
<evidence type="ECO:0000256" key="1">
    <source>
        <dbReference type="SAM" id="MobiDB-lite"/>
    </source>
</evidence>
<dbReference type="VEuPathDB" id="PlasmoDB:AK88_03776"/>
<evidence type="ECO:0000313" key="3">
    <source>
        <dbReference type="EMBL" id="KJP86580.1"/>
    </source>
</evidence>
<accession>A0A0D9QHQ4</accession>
<dbReference type="RefSeq" id="XP_012336809.1">
    <property type="nucleotide sequence ID" value="XM_012481386.1"/>
</dbReference>
<proteinExistence type="predicted"/>
<feature type="compositionally biased region" description="Acidic residues" evidence="1">
    <location>
        <begin position="296"/>
        <end position="314"/>
    </location>
</feature>
<dbReference type="Proteomes" id="UP000054561">
    <property type="component" value="Unassembled WGS sequence"/>
</dbReference>